<dbReference type="EMBL" id="BNAV01000006">
    <property type="protein sequence ID" value="GHF66635.1"/>
    <property type="molecule type" value="Genomic_DNA"/>
</dbReference>
<evidence type="ECO:0000313" key="2">
    <source>
        <dbReference type="EMBL" id="GHF66635.1"/>
    </source>
</evidence>
<protein>
    <submittedName>
        <fullName evidence="2">Uncharacterized protein</fullName>
    </submittedName>
</protein>
<keyword evidence="3" id="KW-1185">Reference proteome</keyword>
<sequence>MQRVDIQQQLDLPDHLIIKHGGAGAAVDTGPEQGPAHTPERYGDQAPDYGELVVAGTHGTGLTHDTVAPGLCRNVHKGLGTDFGRSKLITCCSPAAPTLCSPGDSPCDQGTGAE</sequence>
<comment type="caution">
    <text evidence="2">The sequence shown here is derived from an EMBL/GenBank/DDBJ whole genome shotgun (WGS) entry which is preliminary data.</text>
</comment>
<reference evidence="2" key="2">
    <citation type="submission" date="2020-09" db="EMBL/GenBank/DDBJ databases">
        <authorList>
            <person name="Sun Q."/>
            <person name="Zhou Y."/>
        </authorList>
    </citation>
    <scope>NUCLEOTIDE SEQUENCE</scope>
    <source>
        <strain evidence="2">CGMCC 4.7679</strain>
    </source>
</reference>
<proteinExistence type="predicted"/>
<dbReference type="Proteomes" id="UP000658656">
    <property type="component" value="Unassembled WGS sequence"/>
</dbReference>
<evidence type="ECO:0000256" key="1">
    <source>
        <dbReference type="SAM" id="MobiDB-lite"/>
    </source>
</evidence>
<reference evidence="2" key="1">
    <citation type="journal article" date="2014" name="Int. J. Syst. Evol. Microbiol.">
        <title>Complete genome sequence of Corynebacterium casei LMG S-19264T (=DSM 44701T), isolated from a smear-ripened cheese.</title>
        <authorList>
            <consortium name="US DOE Joint Genome Institute (JGI-PGF)"/>
            <person name="Walter F."/>
            <person name="Albersmeier A."/>
            <person name="Kalinowski J."/>
            <person name="Ruckert C."/>
        </authorList>
    </citation>
    <scope>NUCLEOTIDE SEQUENCE</scope>
    <source>
        <strain evidence="2">CGMCC 4.7679</strain>
    </source>
</reference>
<evidence type="ECO:0000313" key="3">
    <source>
        <dbReference type="Proteomes" id="UP000658656"/>
    </source>
</evidence>
<gene>
    <name evidence="2" type="ORF">GCM10017566_45560</name>
</gene>
<accession>A0A8H9J2W9</accession>
<organism evidence="2 3">
    <name type="scientific">Amycolatopsis bartoniae</name>
    <dbReference type="NCBI Taxonomy" id="941986"/>
    <lineage>
        <taxon>Bacteria</taxon>
        <taxon>Bacillati</taxon>
        <taxon>Actinomycetota</taxon>
        <taxon>Actinomycetes</taxon>
        <taxon>Pseudonocardiales</taxon>
        <taxon>Pseudonocardiaceae</taxon>
        <taxon>Amycolatopsis</taxon>
    </lineage>
</organism>
<name>A0A8H9J2W9_9PSEU</name>
<dbReference type="AlphaFoldDB" id="A0A8H9J2W9"/>
<feature type="region of interest" description="Disordered" evidence="1">
    <location>
        <begin position="21"/>
        <end position="46"/>
    </location>
</feature>